<keyword evidence="4" id="KW-0547">Nucleotide-binding</keyword>
<evidence type="ECO:0000256" key="6">
    <source>
        <dbReference type="ARBA" id="ARBA00039970"/>
    </source>
</evidence>
<evidence type="ECO:0000256" key="2">
    <source>
        <dbReference type="ARBA" id="ARBA00010393"/>
    </source>
</evidence>
<name>A0A4Q1SHW0_9BACT</name>
<dbReference type="GO" id="GO:0005829">
    <property type="term" value="C:cytosol"/>
    <property type="evidence" value="ECO:0007669"/>
    <property type="project" value="TreeGrafter"/>
</dbReference>
<feature type="domain" description="PhoH-like protein" evidence="8">
    <location>
        <begin position="109"/>
        <end position="312"/>
    </location>
</feature>
<dbReference type="Proteomes" id="UP000290253">
    <property type="component" value="Unassembled WGS sequence"/>
</dbReference>
<dbReference type="EMBL" id="SDMK01000001">
    <property type="protein sequence ID" value="RXS97156.1"/>
    <property type="molecule type" value="Genomic_DNA"/>
</dbReference>
<dbReference type="InterPro" id="IPR027417">
    <property type="entry name" value="P-loop_NTPase"/>
</dbReference>
<protein>
    <recommendedName>
        <fullName evidence="6">PhoH-like protein</fullName>
    </recommendedName>
</protein>
<dbReference type="RefSeq" id="WP_129206936.1">
    <property type="nucleotide sequence ID" value="NZ_BMGU01000001.1"/>
</dbReference>
<comment type="caution">
    <text evidence="9">The sequence shown here is derived from an EMBL/GenBank/DDBJ whole genome shotgun (WGS) entry which is preliminary data.</text>
</comment>
<dbReference type="GO" id="GO:0005524">
    <property type="term" value="F:ATP binding"/>
    <property type="evidence" value="ECO:0007669"/>
    <property type="project" value="UniProtKB-KW"/>
</dbReference>
<sequence length="337" mass="37260">MTKKALDITPNLEPLFGTRDENLRLMEDMLHVRIDLQSDAVVVEGAPQNIVRVERIFADYEAMCKAGQCPQGAELHSMLRLVVADPAVSLRSLTESGKQRAAGGIKRMVQPRSINQRRYVESIEQNDMAFGIGPAGTGKTYLAVAMAASALLAKKVSRIILVRPAVEAGEKLGFLPGSLQEKVDPYLRPLYDALYDLLEPERVDRMLEKNIIEVAPLAFMRGRTLNDAFVIMDEAQNTTSEQMKMFLTRLGNNSKAVITGDITQIDLPNPRKSGLVEAMSILEGVDGIAFTHFESGDVVRHQLVQRIIQAYDNFGRQQPELPLRMPEGDGSSASKPQ</sequence>
<dbReference type="AlphaFoldDB" id="A0A4Q1SHW0"/>
<evidence type="ECO:0000256" key="1">
    <source>
        <dbReference type="ARBA" id="ARBA00004496"/>
    </source>
</evidence>
<proteinExistence type="inferred from homology"/>
<gene>
    <name evidence="9" type="ORF">ESZ00_04360</name>
</gene>
<evidence type="ECO:0000313" key="9">
    <source>
        <dbReference type="EMBL" id="RXS97156.1"/>
    </source>
</evidence>
<evidence type="ECO:0000313" key="10">
    <source>
        <dbReference type="Proteomes" id="UP000290253"/>
    </source>
</evidence>
<feature type="region of interest" description="Disordered" evidence="7">
    <location>
        <begin position="318"/>
        <end position="337"/>
    </location>
</feature>
<evidence type="ECO:0000256" key="3">
    <source>
        <dbReference type="ARBA" id="ARBA00022490"/>
    </source>
</evidence>
<reference evidence="9 10" key="1">
    <citation type="journal article" date="2016" name="Int. J. Syst. Evol. Microbiol.">
        <title>Acidipila dinghuensis sp. nov., an acidobacterium isolated from forest soil.</title>
        <authorList>
            <person name="Jiang Y.W."/>
            <person name="Wang J."/>
            <person name="Chen M.H."/>
            <person name="Lv Y.Y."/>
            <person name="Qiu L.H."/>
        </authorList>
    </citation>
    <scope>NUCLEOTIDE SEQUENCE [LARGE SCALE GENOMIC DNA]</scope>
    <source>
        <strain evidence="9 10">DHOF10</strain>
    </source>
</reference>
<evidence type="ECO:0000256" key="4">
    <source>
        <dbReference type="ARBA" id="ARBA00022741"/>
    </source>
</evidence>
<keyword evidence="10" id="KW-1185">Reference proteome</keyword>
<keyword evidence="5" id="KW-0067">ATP-binding</keyword>
<dbReference type="SUPFAM" id="SSF52540">
    <property type="entry name" value="P-loop containing nucleoside triphosphate hydrolases"/>
    <property type="match status" value="1"/>
</dbReference>
<evidence type="ECO:0000256" key="7">
    <source>
        <dbReference type="SAM" id="MobiDB-lite"/>
    </source>
</evidence>
<evidence type="ECO:0000259" key="8">
    <source>
        <dbReference type="Pfam" id="PF02562"/>
    </source>
</evidence>
<evidence type="ECO:0000256" key="5">
    <source>
        <dbReference type="ARBA" id="ARBA00022840"/>
    </source>
</evidence>
<accession>A0A4Q1SHW0</accession>
<dbReference type="Gene3D" id="3.40.50.300">
    <property type="entry name" value="P-loop containing nucleotide triphosphate hydrolases"/>
    <property type="match status" value="1"/>
</dbReference>
<organism evidence="9 10">
    <name type="scientific">Silvibacterium dinghuense</name>
    <dbReference type="NCBI Taxonomy" id="1560006"/>
    <lineage>
        <taxon>Bacteria</taxon>
        <taxon>Pseudomonadati</taxon>
        <taxon>Acidobacteriota</taxon>
        <taxon>Terriglobia</taxon>
        <taxon>Terriglobales</taxon>
        <taxon>Acidobacteriaceae</taxon>
        <taxon>Silvibacterium</taxon>
    </lineage>
</organism>
<dbReference type="InterPro" id="IPR051451">
    <property type="entry name" value="PhoH2-like"/>
</dbReference>
<keyword evidence="3" id="KW-0963">Cytoplasm</keyword>
<dbReference type="Pfam" id="PF02562">
    <property type="entry name" value="PhoH"/>
    <property type="match status" value="1"/>
</dbReference>
<dbReference type="PANTHER" id="PTHR30473">
    <property type="entry name" value="PROTEIN PHOH"/>
    <property type="match status" value="1"/>
</dbReference>
<comment type="subcellular location">
    <subcellularLocation>
        <location evidence="1">Cytoplasm</location>
    </subcellularLocation>
</comment>
<comment type="similarity">
    <text evidence="2">Belongs to the PhoH family.</text>
</comment>
<dbReference type="OrthoDB" id="9773137at2"/>
<dbReference type="FunFam" id="3.40.50.300:FF:000013">
    <property type="entry name" value="PhoH family ATPase"/>
    <property type="match status" value="1"/>
</dbReference>
<dbReference type="PANTHER" id="PTHR30473:SF1">
    <property type="entry name" value="PHOH-LIKE PROTEIN"/>
    <property type="match status" value="1"/>
</dbReference>
<dbReference type="InterPro" id="IPR003714">
    <property type="entry name" value="PhoH"/>
</dbReference>